<proteinExistence type="predicted"/>
<reference evidence="2 3" key="1">
    <citation type="submission" date="2018-07" db="EMBL/GenBank/DDBJ databases">
        <title>Bacillus sp. YLB-04 draft genome sequence.</title>
        <authorList>
            <person name="Yu L."/>
            <person name="Tang X."/>
        </authorList>
    </citation>
    <scope>NUCLEOTIDE SEQUENCE [LARGE SCALE GENOMIC DNA]</scope>
    <source>
        <strain evidence="2 3">YLB-04</strain>
    </source>
</reference>
<keyword evidence="1" id="KW-0812">Transmembrane</keyword>
<dbReference type="OrthoDB" id="2906722at2"/>
<comment type="caution">
    <text evidence="2">The sequence shown here is derived from an EMBL/GenBank/DDBJ whole genome shotgun (WGS) entry which is preliminary data.</text>
</comment>
<dbReference type="RefSeq" id="WP_115450783.1">
    <property type="nucleotide sequence ID" value="NZ_QNQT01000001.1"/>
</dbReference>
<gene>
    <name evidence="2" type="ORF">DRW41_04745</name>
</gene>
<dbReference type="Proteomes" id="UP000257144">
    <property type="component" value="Unassembled WGS sequence"/>
</dbReference>
<accession>A0A3D8GXE3</accession>
<keyword evidence="3" id="KW-1185">Reference proteome</keyword>
<keyword evidence="1" id="KW-0472">Membrane</keyword>
<organism evidence="2 3">
    <name type="scientific">Neobacillus piezotolerans</name>
    <dbReference type="NCBI Taxonomy" id="2259171"/>
    <lineage>
        <taxon>Bacteria</taxon>
        <taxon>Bacillati</taxon>
        <taxon>Bacillota</taxon>
        <taxon>Bacilli</taxon>
        <taxon>Bacillales</taxon>
        <taxon>Bacillaceae</taxon>
        <taxon>Neobacillus</taxon>
    </lineage>
</organism>
<name>A0A3D8GXE3_9BACI</name>
<feature type="transmembrane region" description="Helical" evidence="1">
    <location>
        <begin position="12"/>
        <end position="29"/>
    </location>
</feature>
<protein>
    <submittedName>
        <fullName evidence="2">Uncharacterized protein</fullName>
    </submittedName>
</protein>
<sequence length="75" mass="8386">MANKLKIASSSFLTLSILLLVAMLIKIYIDYRNFINHPEWSAPFSAYLLTTGVFFGVPTIVSFVIALFLKTKASK</sequence>
<evidence type="ECO:0000313" key="3">
    <source>
        <dbReference type="Proteomes" id="UP000257144"/>
    </source>
</evidence>
<dbReference type="EMBL" id="QNQT01000001">
    <property type="protein sequence ID" value="RDU38869.1"/>
    <property type="molecule type" value="Genomic_DNA"/>
</dbReference>
<evidence type="ECO:0000256" key="1">
    <source>
        <dbReference type="SAM" id="Phobius"/>
    </source>
</evidence>
<dbReference type="AlphaFoldDB" id="A0A3D8GXE3"/>
<keyword evidence="1" id="KW-1133">Transmembrane helix</keyword>
<evidence type="ECO:0000313" key="2">
    <source>
        <dbReference type="EMBL" id="RDU38869.1"/>
    </source>
</evidence>
<feature type="transmembrane region" description="Helical" evidence="1">
    <location>
        <begin position="44"/>
        <end position="69"/>
    </location>
</feature>